<comment type="caution">
    <text evidence="2">The sequence shown here is derived from an EMBL/GenBank/DDBJ whole genome shotgun (WGS) entry which is preliminary data.</text>
</comment>
<evidence type="ECO:0000313" key="2">
    <source>
        <dbReference type="EMBL" id="RUS99667.1"/>
    </source>
</evidence>
<dbReference type="InterPro" id="IPR011050">
    <property type="entry name" value="Pectin_lyase_fold/virulence"/>
</dbReference>
<evidence type="ECO:0000259" key="1">
    <source>
        <dbReference type="SMART" id="SM00912"/>
    </source>
</evidence>
<dbReference type="RefSeq" id="WP_127051853.1">
    <property type="nucleotide sequence ID" value="NZ_RSCM01000001.1"/>
</dbReference>
<dbReference type="Pfam" id="PF05860">
    <property type="entry name" value="TPS"/>
    <property type="match status" value="1"/>
</dbReference>
<dbReference type="OrthoDB" id="474851at2"/>
<evidence type="ECO:0000313" key="3">
    <source>
        <dbReference type="Proteomes" id="UP000276103"/>
    </source>
</evidence>
<feature type="domain" description="Filamentous haemagglutinin FhaB/tRNA nuclease CdiA-like TPS" evidence="1">
    <location>
        <begin position="34"/>
        <end position="146"/>
    </location>
</feature>
<gene>
    <name evidence="2" type="ORF">DSM107003_02510</name>
</gene>
<reference evidence="2 3" key="1">
    <citation type="journal article" date="2019" name="Genome Biol. Evol.">
        <title>Day and night: Metabolic profiles and evolutionary relationships of six axenic non-marine cyanobacteria.</title>
        <authorList>
            <person name="Will S.E."/>
            <person name="Henke P."/>
            <person name="Boedeker C."/>
            <person name="Huang S."/>
            <person name="Brinkmann H."/>
            <person name="Rohde M."/>
            <person name="Jarek M."/>
            <person name="Friedl T."/>
            <person name="Seufert S."/>
            <person name="Schumacher M."/>
            <person name="Overmann J."/>
            <person name="Neumann-Schaal M."/>
            <person name="Petersen J."/>
        </authorList>
    </citation>
    <scope>NUCLEOTIDE SEQUENCE [LARGE SCALE GENOMIC DNA]</scope>
    <source>
        <strain evidence="2 3">SAG 1403-4b</strain>
    </source>
</reference>
<name>A0A433V0Q9_ANAVA</name>
<dbReference type="Proteomes" id="UP000276103">
    <property type="component" value="Unassembled WGS sequence"/>
</dbReference>
<dbReference type="EMBL" id="RSCM01000001">
    <property type="protein sequence ID" value="RUS99667.1"/>
    <property type="molecule type" value="Genomic_DNA"/>
</dbReference>
<protein>
    <recommendedName>
        <fullName evidence="1">Filamentous haemagglutinin FhaB/tRNA nuclease CdiA-like TPS domain-containing protein</fullName>
    </recommendedName>
</protein>
<keyword evidence="3" id="KW-1185">Reference proteome</keyword>
<accession>A0A433V0Q9</accession>
<organism evidence="2 3">
    <name type="scientific">Trichormus variabilis SAG 1403-4b</name>
    <dbReference type="NCBI Taxonomy" id="447716"/>
    <lineage>
        <taxon>Bacteria</taxon>
        <taxon>Bacillati</taxon>
        <taxon>Cyanobacteriota</taxon>
        <taxon>Cyanophyceae</taxon>
        <taxon>Nostocales</taxon>
        <taxon>Nostocaceae</taxon>
        <taxon>Trichormus</taxon>
    </lineage>
</organism>
<dbReference type="SUPFAM" id="SSF51126">
    <property type="entry name" value="Pectin lyase-like"/>
    <property type="match status" value="3"/>
</dbReference>
<proteinExistence type="predicted"/>
<dbReference type="InterPro" id="IPR008638">
    <property type="entry name" value="FhaB/CdiA-like_TPS"/>
</dbReference>
<sequence length="981" mass="101222">MNKKSSFAPLRLCVRLIPIYLFTAFPALAQIIPDKTLGSENSQIINNSLSDNIEGGAIRGSNLFHSFQEFNVGEGREVYFTNPNNITNIFSRVTGSNPSNIFGTLGVLGNANLFLLNPQGIVFGKNAQLDLRGSFFASTADNVVFNNGFEFSSNNPQAPLLTVNIPVGLRFRENPGTIINQSQAVGTLNLPQVSQDIPISNNLGLAVDNGQSLGLIGGQIKLDNGNLTANNGQIILGSVASPGLVNFTLTPQNLTLNYDNIQDFGNIEITNNSLINTSGIGGGQVDIKGGNILLNSSRIFALTLGNIDGKGININARKLRAEEGAKISTSTFGAGTGGALNISTTDAVELSGVGFPSLQNLIATYLISGTVNPFDLPIVLTSSSFSTGITRDLTIETGNLFLENGVAIGVGTYSSQNGGKLNIRAKVVELVSSAINSGTFRESTGTGGDISITSEQLIVRDGSTLASLTRGEGASGNINIQASESVEVLRTPAGSVTQTLIGTTAFGSTGKAGDITIDTKRLFASEGAGITLTSGAAIGNILLNPIGGSGGNLTIRATESVELDGVSGVLANGGRSISFLSTDTYSNSRGGDIYLSTPVLTLRNGGIISAGSLGTGDAGNITIDAGRVELLGNQNPDGLNSRIQASVGIVGDLTNPNATANAGSLNLNVQQLLVENESTINVQALGTGTAGSINIIGDAITLNNKGSINGSTDAGGGGNINITAKELQLRESSTITTDAGSSDGGNISINSDILLAFPQENSDITANARTAQGGKVTVNVPNIFGFTAVSREQVRDRLGLTDAQFAALQVSPTSLLTTSDIAAISQVSGPSLQGTVTFSTSGVNPAQGLVEIPQNVVDPNTLIAANPCTRGAGSEFSITGRGGVPPSPNDALSGNSQQFAWVEGSREQGAGSREQGAGGRGQEFFQSPITISLTAGYRQHQSPIPAKGWVMNEKGEVTLLAYEPTGQFSQRSWRPFSSCTP</sequence>
<dbReference type="AlphaFoldDB" id="A0A433V0Q9"/>
<dbReference type="Gene3D" id="2.160.20.10">
    <property type="entry name" value="Single-stranded right-handed beta-helix, Pectin lyase-like"/>
    <property type="match status" value="2"/>
</dbReference>
<dbReference type="NCBIfam" id="TIGR01901">
    <property type="entry name" value="adhes_NPXG"/>
    <property type="match status" value="1"/>
</dbReference>
<dbReference type="SMART" id="SM00912">
    <property type="entry name" value="Haemagg_act"/>
    <property type="match status" value="1"/>
</dbReference>
<dbReference type="InterPro" id="IPR012334">
    <property type="entry name" value="Pectin_lyas_fold"/>
</dbReference>